<comment type="caution">
    <text evidence="1">The sequence shown here is derived from an EMBL/GenBank/DDBJ whole genome shotgun (WGS) entry which is preliminary data.</text>
</comment>
<proteinExistence type="predicted"/>
<accession>A0A431VS24</accession>
<gene>
    <name evidence="1" type="ORF">EKG37_22205</name>
</gene>
<organism evidence="1 2">
    <name type="scientific">Bacillus yapensis</name>
    <dbReference type="NCBI Taxonomy" id="2492960"/>
    <lineage>
        <taxon>Bacteria</taxon>
        <taxon>Bacillati</taxon>
        <taxon>Bacillota</taxon>
        <taxon>Bacilli</taxon>
        <taxon>Bacillales</taxon>
        <taxon>Bacillaceae</taxon>
        <taxon>Bacillus</taxon>
    </lineage>
</organism>
<reference evidence="1 2" key="1">
    <citation type="submission" date="2018-12" db="EMBL/GenBank/DDBJ databases">
        <title>Bacillus yapensis draft genome sequence.</title>
        <authorList>
            <person name="Yu L."/>
            <person name="Xu X."/>
            <person name="Tang X."/>
        </authorList>
    </citation>
    <scope>NUCLEOTIDE SEQUENCE [LARGE SCALE GENOMIC DNA]</scope>
    <source>
        <strain evidence="1 2">XXST-01</strain>
    </source>
</reference>
<keyword evidence="2" id="KW-1185">Reference proteome</keyword>
<sequence>MSRYEKNIKNQLIYFLGKDSRTLNFIEELSNVGDLLFFGGSIRDICLFPDKPPMPRDFDIAINFKNKDIFDSIINKYKYKMNRFGGYKIKISNLEFDIWDLENTWAFKYTNLSPSEENLAKSVYLNIDGIVYNFNKSLLYDEIFRSSVRECKLDITLEENPQIELNLLRAMVFKEKYNLNFSKKLKQVYQNYLNESEKLVENLYELQLSHYKVTYLSKEEIKNELQYI</sequence>
<protein>
    <recommendedName>
        <fullName evidence="3">Poly A polymerase head domain-containing protein</fullName>
    </recommendedName>
</protein>
<name>A0A431VS24_9BACI</name>
<evidence type="ECO:0000313" key="2">
    <source>
        <dbReference type="Proteomes" id="UP000271374"/>
    </source>
</evidence>
<dbReference type="OrthoDB" id="9805698at2"/>
<dbReference type="Proteomes" id="UP000271374">
    <property type="component" value="Unassembled WGS sequence"/>
</dbReference>
<dbReference type="RefSeq" id="WP_126410952.1">
    <property type="nucleotide sequence ID" value="NZ_RXNT01000028.1"/>
</dbReference>
<evidence type="ECO:0000313" key="1">
    <source>
        <dbReference type="EMBL" id="RTR25949.1"/>
    </source>
</evidence>
<evidence type="ECO:0008006" key="3">
    <source>
        <dbReference type="Google" id="ProtNLM"/>
    </source>
</evidence>
<dbReference type="EMBL" id="RXNT01000028">
    <property type="protein sequence ID" value="RTR25949.1"/>
    <property type="molecule type" value="Genomic_DNA"/>
</dbReference>
<dbReference type="AlphaFoldDB" id="A0A431VS24"/>